<evidence type="ECO:0000313" key="2">
    <source>
        <dbReference type="EMBL" id="BAD57589.1"/>
    </source>
</evidence>
<dbReference type="EMBL" id="AP006618">
    <property type="protein sequence ID" value="BAD57589.1"/>
    <property type="molecule type" value="Genomic_DNA"/>
</dbReference>
<organism evidence="2 3">
    <name type="scientific">Nocardia farcinica (strain IFM 10152)</name>
    <dbReference type="NCBI Taxonomy" id="247156"/>
    <lineage>
        <taxon>Bacteria</taxon>
        <taxon>Bacillati</taxon>
        <taxon>Actinomycetota</taxon>
        <taxon>Actinomycetes</taxon>
        <taxon>Mycobacteriales</taxon>
        <taxon>Nocardiaceae</taxon>
        <taxon>Nocardia</taxon>
    </lineage>
</organism>
<dbReference type="eggNOG" id="COG0596">
    <property type="taxonomic scope" value="Bacteria"/>
</dbReference>
<reference evidence="2 3" key="1">
    <citation type="journal article" date="2004" name="Proc. Natl. Acad. Sci. U.S.A.">
        <title>The complete genomic sequence of Nocardia farcinica IFM 10152.</title>
        <authorList>
            <person name="Ishikawa J."/>
            <person name="Yamashita A."/>
            <person name="Mikami Y."/>
            <person name="Hoshino Y."/>
            <person name="Kurita H."/>
            <person name="Hotta K."/>
            <person name="Shiba T."/>
            <person name="Hattori M."/>
        </authorList>
    </citation>
    <scope>NUCLEOTIDE SEQUENCE [LARGE SCALE GENOMIC DNA]</scope>
    <source>
        <strain evidence="2 3">IFM 10152</strain>
    </source>
</reference>
<dbReference type="HOGENOM" id="CLU_3366102_0_0_11"/>
<sequence length="35" mass="3985">MDNALTPFRIDIPQADVDDLRNRLAHTRWPSPVPG</sequence>
<gene>
    <name evidence="2" type="ordered locus">NFA_27420</name>
</gene>
<proteinExistence type="predicted"/>
<dbReference type="GO" id="GO:0016787">
    <property type="term" value="F:hydrolase activity"/>
    <property type="evidence" value="ECO:0007669"/>
    <property type="project" value="UniProtKB-KW"/>
</dbReference>
<feature type="domain" description="Epoxide hydrolase N-terminal" evidence="1">
    <location>
        <begin position="6"/>
        <end position="31"/>
    </location>
</feature>
<dbReference type="KEGG" id="nfa:NFA_27420"/>
<dbReference type="STRING" id="247156.NFA_27420"/>
<dbReference type="Pfam" id="PF06441">
    <property type="entry name" value="EHN"/>
    <property type="match status" value="1"/>
</dbReference>
<evidence type="ECO:0000259" key="1">
    <source>
        <dbReference type="Pfam" id="PF06441"/>
    </source>
</evidence>
<dbReference type="SUPFAM" id="SSF53474">
    <property type="entry name" value="alpha/beta-Hydrolases"/>
    <property type="match status" value="1"/>
</dbReference>
<dbReference type="Proteomes" id="UP000006820">
    <property type="component" value="Chromosome"/>
</dbReference>
<protein>
    <submittedName>
        <fullName evidence="2">Putative epoxide hydrolase</fullName>
    </submittedName>
</protein>
<name>Q5YW52_NOCFA</name>
<dbReference type="Gene3D" id="3.40.50.1820">
    <property type="entry name" value="alpha/beta hydrolase"/>
    <property type="match status" value="1"/>
</dbReference>
<keyword evidence="2" id="KW-0378">Hydrolase</keyword>
<dbReference type="InterPro" id="IPR010497">
    <property type="entry name" value="Epoxide_hydro_N"/>
</dbReference>
<keyword evidence="3" id="KW-1185">Reference proteome</keyword>
<accession>Q5YW52</accession>
<evidence type="ECO:0000313" key="3">
    <source>
        <dbReference type="Proteomes" id="UP000006820"/>
    </source>
</evidence>
<dbReference type="InterPro" id="IPR029058">
    <property type="entry name" value="AB_hydrolase_fold"/>
</dbReference>
<dbReference type="AlphaFoldDB" id="Q5YW52"/>